<keyword evidence="2" id="KW-1185">Reference proteome</keyword>
<accession>A0ABV4U103</accession>
<evidence type="ECO:0000313" key="2">
    <source>
        <dbReference type="Proteomes" id="UP001575181"/>
    </source>
</evidence>
<proteinExistence type="predicted"/>
<gene>
    <name evidence="1" type="ORF">ACERLL_16590</name>
</gene>
<dbReference type="RefSeq" id="WP_373657217.1">
    <property type="nucleotide sequence ID" value="NZ_JBGUAW010000014.1"/>
</dbReference>
<protein>
    <submittedName>
        <fullName evidence="1">Uncharacterized protein</fullName>
    </submittedName>
</protein>
<evidence type="ECO:0000313" key="1">
    <source>
        <dbReference type="EMBL" id="MFA9462428.1"/>
    </source>
</evidence>
<organism evidence="1 2">
    <name type="scientific">Thiohalorhabdus methylotrophus</name>
    <dbReference type="NCBI Taxonomy" id="3242694"/>
    <lineage>
        <taxon>Bacteria</taxon>
        <taxon>Pseudomonadati</taxon>
        <taxon>Pseudomonadota</taxon>
        <taxon>Gammaproteobacteria</taxon>
        <taxon>Thiohalorhabdales</taxon>
        <taxon>Thiohalorhabdaceae</taxon>
        <taxon>Thiohalorhabdus</taxon>
    </lineage>
</organism>
<reference evidence="1 2" key="1">
    <citation type="submission" date="2024-08" db="EMBL/GenBank/DDBJ databases">
        <title>Whole-genome sequencing of halo(alkali)philic microorganisms from hypersaline lakes.</title>
        <authorList>
            <person name="Sorokin D.Y."/>
            <person name="Merkel A.Y."/>
            <person name="Messina E."/>
            <person name="Yakimov M."/>
        </authorList>
    </citation>
    <scope>NUCLEOTIDE SEQUENCE [LARGE SCALE GENOMIC DNA]</scope>
    <source>
        <strain evidence="1 2">Cl-TMA</strain>
    </source>
</reference>
<sequence length="75" mass="7984">MSTPDPSLSDLFAEEGVTRHLPSVVDALTPEPDFERFLARATPLQRQGHDALQGVGLALPASADRLDFSLAPASL</sequence>
<comment type="caution">
    <text evidence="1">The sequence shown here is derived from an EMBL/GenBank/DDBJ whole genome shotgun (WGS) entry which is preliminary data.</text>
</comment>
<dbReference type="Proteomes" id="UP001575181">
    <property type="component" value="Unassembled WGS sequence"/>
</dbReference>
<dbReference type="EMBL" id="JBGUAW010000014">
    <property type="protein sequence ID" value="MFA9462428.1"/>
    <property type="molecule type" value="Genomic_DNA"/>
</dbReference>
<name>A0ABV4U103_9GAMM</name>